<feature type="domain" description="SIS" evidence="6">
    <location>
        <begin position="147"/>
        <end position="287"/>
    </location>
</feature>
<evidence type="ECO:0000313" key="8">
    <source>
        <dbReference type="Proteomes" id="UP000240542"/>
    </source>
</evidence>
<sequence length="324" mass="34686">MTRTAKPSDSSPQHRDDDQPPTTVLRIRSLLPSLAPAEQRVANRIVEDPEGVAASSITQLAKSCDTSEATVIRFCRTIDFSGYRELRLTLATEAGQARGARTGAREIDGDISPDDTLVAVVEKIAFNDSRAVEETAAQLDVDVLQRVIELLAAARRTDIYGVGASAFVAADFQQKLHRIGLPSYAWSDNHVMMTSAALLDGRDVAVAISHSGTTVEPISALAEARRNGATAVAITNFPRSPISEAADLILTTAARETTFRSGATASRLAQLTVIDCLFVGLAQMRYADSRHALETTRHAVRGLRVGGDAHPRPNGTDNEGGTTR</sequence>
<keyword evidence="2" id="KW-0238">DNA-binding</keyword>
<feature type="compositionally biased region" description="Polar residues" evidence="4">
    <location>
        <begin position="1"/>
        <end position="11"/>
    </location>
</feature>
<feature type="compositionally biased region" description="Polar residues" evidence="4">
    <location>
        <begin position="315"/>
        <end position="324"/>
    </location>
</feature>
<dbReference type="CDD" id="cd05013">
    <property type="entry name" value="SIS_RpiR"/>
    <property type="match status" value="1"/>
</dbReference>
<dbReference type="GO" id="GO:0097367">
    <property type="term" value="F:carbohydrate derivative binding"/>
    <property type="evidence" value="ECO:0007669"/>
    <property type="project" value="InterPro"/>
</dbReference>
<keyword evidence="3" id="KW-0804">Transcription</keyword>
<dbReference type="EMBL" id="PYGA01000018">
    <property type="protein sequence ID" value="PSK92335.1"/>
    <property type="molecule type" value="Genomic_DNA"/>
</dbReference>
<keyword evidence="8" id="KW-1185">Reference proteome</keyword>
<dbReference type="RefSeq" id="WP_106585339.1">
    <property type="nucleotide sequence ID" value="NZ_PYGA01000018.1"/>
</dbReference>
<dbReference type="PANTHER" id="PTHR30514:SF1">
    <property type="entry name" value="HTH-TYPE TRANSCRIPTIONAL REGULATOR HEXR-RELATED"/>
    <property type="match status" value="1"/>
</dbReference>
<accession>A0A2P8D545</accession>
<dbReference type="GO" id="GO:0003677">
    <property type="term" value="F:DNA binding"/>
    <property type="evidence" value="ECO:0007669"/>
    <property type="project" value="UniProtKB-KW"/>
</dbReference>
<dbReference type="InterPro" id="IPR036388">
    <property type="entry name" value="WH-like_DNA-bd_sf"/>
</dbReference>
<dbReference type="PANTHER" id="PTHR30514">
    <property type="entry name" value="GLUCOKINASE"/>
    <property type="match status" value="1"/>
</dbReference>
<dbReference type="InterPro" id="IPR047640">
    <property type="entry name" value="RpiR-like"/>
</dbReference>
<dbReference type="InterPro" id="IPR001347">
    <property type="entry name" value="SIS_dom"/>
</dbReference>
<organism evidence="7 8">
    <name type="scientific">Murinocardiopsis flavida</name>
    <dbReference type="NCBI Taxonomy" id="645275"/>
    <lineage>
        <taxon>Bacteria</taxon>
        <taxon>Bacillati</taxon>
        <taxon>Actinomycetota</taxon>
        <taxon>Actinomycetes</taxon>
        <taxon>Streptosporangiales</taxon>
        <taxon>Nocardiopsidaceae</taxon>
        <taxon>Murinocardiopsis</taxon>
    </lineage>
</organism>
<evidence type="ECO:0000256" key="3">
    <source>
        <dbReference type="ARBA" id="ARBA00023163"/>
    </source>
</evidence>
<dbReference type="GO" id="GO:1901135">
    <property type="term" value="P:carbohydrate derivative metabolic process"/>
    <property type="evidence" value="ECO:0007669"/>
    <property type="project" value="InterPro"/>
</dbReference>
<dbReference type="Pfam" id="PF01380">
    <property type="entry name" value="SIS"/>
    <property type="match status" value="1"/>
</dbReference>
<feature type="domain" description="HTH rpiR-type" evidence="5">
    <location>
        <begin position="21"/>
        <end position="97"/>
    </location>
</feature>
<gene>
    <name evidence="7" type="ORF">CLV63_11894</name>
</gene>
<dbReference type="InterPro" id="IPR046348">
    <property type="entry name" value="SIS_dom_sf"/>
</dbReference>
<dbReference type="InterPro" id="IPR000281">
    <property type="entry name" value="HTH_RpiR"/>
</dbReference>
<evidence type="ECO:0000256" key="2">
    <source>
        <dbReference type="ARBA" id="ARBA00023125"/>
    </source>
</evidence>
<feature type="region of interest" description="Disordered" evidence="4">
    <location>
        <begin position="1"/>
        <end position="21"/>
    </location>
</feature>
<evidence type="ECO:0000256" key="4">
    <source>
        <dbReference type="SAM" id="MobiDB-lite"/>
    </source>
</evidence>
<proteinExistence type="predicted"/>
<dbReference type="InterPro" id="IPR009057">
    <property type="entry name" value="Homeodomain-like_sf"/>
</dbReference>
<dbReference type="SUPFAM" id="SSF46689">
    <property type="entry name" value="Homeodomain-like"/>
    <property type="match status" value="1"/>
</dbReference>
<dbReference type="PROSITE" id="PS51071">
    <property type="entry name" value="HTH_RPIR"/>
    <property type="match status" value="1"/>
</dbReference>
<evidence type="ECO:0000259" key="5">
    <source>
        <dbReference type="PROSITE" id="PS51071"/>
    </source>
</evidence>
<dbReference type="Gene3D" id="1.10.10.10">
    <property type="entry name" value="Winged helix-like DNA-binding domain superfamily/Winged helix DNA-binding domain"/>
    <property type="match status" value="1"/>
</dbReference>
<evidence type="ECO:0000259" key="6">
    <source>
        <dbReference type="PROSITE" id="PS51464"/>
    </source>
</evidence>
<name>A0A2P8D545_9ACTN</name>
<feature type="region of interest" description="Disordered" evidence="4">
    <location>
        <begin position="302"/>
        <end position="324"/>
    </location>
</feature>
<evidence type="ECO:0000256" key="1">
    <source>
        <dbReference type="ARBA" id="ARBA00023015"/>
    </source>
</evidence>
<dbReference type="Gene3D" id="3.40.50.10490">
    <property type="entry name" value="Glucose-6-phosphate isomerase like protein, domain 1"/>
    <property type="match status" value="1"/>
</dbReference>
<dbReference type="Proteomes" id="UP000240542">
    <property type="component" value="Unassembled WGS sequence"/>
</dbReference>
<dbReference type="PROSITE" id="PS51464">
    <property type="entry name" value="SIS"/>
    <property type="match status" value="1"/>
</dbReference>
<dbReference type="OrthoDB" id="370421at2"/>
<dbReference type="SUPFAM" id="SSF53697">
    <property type="entry name" value="SIS domain"/>
    <property type="match status" value="1"/>
</dbReference>
<comment type="caution">
    <text evidence="7">The sequence shown here is derived from an EMBL/GenBank/DDBJ whole genome shotgun (WGS) entry which is preliminary data.</text>
</comment>
<dbReference type="Pfam" id="PF01418">
    <property type="entry name" value="HTH_6"/>
    <property type="match status" value="1"/>
</dbReference>
<evidence type="ECO:0000313" key="7">
    <source>
        <dbReference type="EMBL" id="PSK92335.1"/>
    </source>
</evidence>
<keyword evidence="1" id="KW-0805">Transcription regulation</keyword>
<protein>
    <submittedName>
        <fullName evidence="7">RpiR family transcriptional regulator</fullName>
    </submittedName>
</protein>
<dbReference type="InterPro" id="IPR035472">
    <property type="entry name" value="RpiR-like_SIS"/>
</dbReference>
<dbReference type="AlphaFoldDB" id="A0A2P8D545"/>
<dbReference type="GO" id="GO:0003700">
    <property type="term" value="F:DNA-binding transcription factor activity"/>
    <property type="evidence" value="ECO:0007669"/>
    <property type="project" value="InterPro"/>
</dbReference>
<reference evidence="7 8" key="1">
    <citation type="submission" date="2018-03" db="EMBL/GenBank/DDBJ databases">
        <title>Genomic Encyclopedia of Archaeal and Bacterial Type Strains, Phase II (KMG-II): from individual species to whole genera.</title>
        <authorList>
            <person name="Goeker M."/>
        </authorList>
    </citation>
    <scope>NUCLEOTIDE SEQUENCE [LARGE SCALE GENOMIC DNA]</scope>
    <source>
        <strain evidence="7 8">DSM 45312</strain>
    </source>
</reference>